<comment type="catalytic activity">
    <reaction evidence="8">
        <text>ATP + H2O = ADP + phosphate + H(+)</text>
        <dbReference type="Rhea" id="RHEA:13065"/>
        <dbReference type="ChEBI" id="CHEBI:15377"/>
        <dbReference type="ChEBI" id="CHEBI:15378"/>
        <dbReference type="ChEBI" id="CHEBI:30616"/>
        <dbReference type="ChEBI" id="CHEBI:43474"/>
        <dbReference type="ChEBI" id="CHEBI:456216"/>
        <dbReference type="EC" id="5.6.2.4"/>
    </reaction>
</comment>
<dbReference type="Pfam" id="PF13361">
    <property type="entry name" value="UvrD_C"/>
    <property type="match status" value="1"/>
</dbReference>
<feature type="domain" description="UvrD-like helicase ATP-binding" evidence="10">
    <location>
        <begin position="8"/>
        <end position="311"/>
    </location>
</feature>
<evidence type="ECO:0000256" key="5">
    <source>
        <dbReference type="ARBA" id="ARBA00023235"/>
    </source>
</evidence>
<dbReference type="EC" id="5.6.2.4" evidence="7"/>
<dbReference type="GO" id="GO:0004527">
    <property type="term" value="F:exonuclease activity"/>
    <property type="evidence" value="ECO:0007669"/>
    <property type="project" value="UniProtKB-KW"/>
</dbReference>
<gene>
    <name evidence="11" type="ORF">ACFPQB_19825</name>
</gene>
<dbReference type="RefSeq" id="WP_378527709.1">
    <property type="nucleotide sequence ID" value="NZ_JBHSNS010000013.1"/>
</dbReference>
<proteinExistence type="predicted"/>
<evidence type="ECO:0000256" key="6">
    <source>
        <dbReference type="ARBA" id="ARBA00034617"/>
    </source>
</evidence>
<dbReference type="PANTHER" id="PTHR11070:SF45">
    <property type="entry name" value="DNA 3'-5' HELICASE"/>
    <property type="match status" value="1"/>
</dbReference>
<evidence type="ECO:0000256" key="7">
    <source>
        <dbReference type="ARBA" id="ARBA00034808"/>
    </source>
</evidence>
<evidence type="ECO:0000256" key="2">
    <source>
        <dbReference type="ARBA" id="ARBA00022801"/>
    </source>
</evidence>
<dbReference type="Proteomes" id="UP001596072">
    <property type="component" value="Unassembled WGS sequence"/>
</dbReference>
<keyword evidence="11" id="KW-0269">Exonuclease</keyword>
<reference evidence="12" key="1">
    <citation type="journal article" date="2019" name="Int. J. Syst. Evol. Microbiol.">
        <title>The Global Catalogue of Microorganisms (GCM) 10K type strain sequencing project: providing services to taxonomists for standard genome sequencing and annotation.</title>
        <authorList>
            <consortium name="The Broad Institute Genomics Platform"/>
            <consortium name="The Broad Institute Genome Sequencing Center for Infectious Disease"/>
            <person name="Wu L."/>
            <person name="Ma J."/>
        </authorList>
    </citation>
    <scope>NUCLEOTIDE SEQUENCE [LARGE SCALE GENOMIC DNA]</scope>
    <source>
        <strain evidence="12">YIM 94188</strain>
    </source>
</reference>
<keyword evidence="11" id="KW-0540">Nuclease</keyword>
<evidence type="ECO:0000256" key="1">
    <source>
        <dbReference type="ARBA" id="ARBA00022741"/>
    </source>
</evidence>
<dbReference type="EMBL" id="JBHSNS010000013">
    <property type="protein sequence ID" value="MFC5731170.1"/>
    <property type="molecule type" value="Genomic_DNA"/>
</dbReference>
<dbReference type="InterPro" id="IPR014017">
    <property type="entry name" value="DNA_helicase_UvrD-like_C"/>
</dbReference>
<comment type="catalytic activity">
    <reaction evidence="6">
        <text>Couples ATP hydrolysis with the unwinding of duplex DNA by translocating in the 3'-5' direction.</text>
        <dbReference type="EC" id="5.6.2.4"/>
    </reaction>
</comment>
<name>A0ABW0ZRG9_9ACTN</name>
<protein>
    <recommendedName>
        <fullName evidence="7">DNA 3'-5' helicase</fullName>
        <ecNumber evidence="7">5.6.2.4</ecNumber>
    </recommendedName>
</protein>
<evidence type="ECO:0000256" key="8">
    <source>
        <dbReference type="ARBA" id="ARBA00048988"/>
    </source>
</evidence>
<evidence type="ECO:0000313" key="12">
    <source>
        <dbReference type="Proteomes" id="UP001596072"/>
    </source>
</evidence>
<keyword evidence="5" id="KW-0413">Isomerase</keyword>
<keyword evidence="12" id="KW-1185">Reference proteome</keyword>
<evidence type="ECO:0000256" key="4">
    <source>
        <dbReference type="ARBA" id="ARBA00022840"/>
    </source>
</evidence>
<keyword evidence="3 9" id="KW-0347">Helicase</keyword>
<feature type="binding site" evidence="9">
    <location>
        <begin position="29"/>
        <end position="36"/>
    </location>
    <ligand>
        <name>ATP</name>
        <dbReference type="ChEBI" id="CHEBI:30616"/>
    </ligand>
</feature>
<dbReference type="PANTHER" id="PTHR11070">
    <property type="entry name" value="UVRD / RECB / PCRA DNA HELICASE FAMILY MEMBER"/>
    <property type="match status" value="1"/>
</dbReference>
<dbReference type="Pfam" id="PF13245">
    <property type="entry name" value="AAA_19"/>
    <property type="match status" value="1"/>
</dbReference>
<comment type="caution">
    <text evidence="11">The sequence shown here is derived from an EMBL/GenBank/DDBJ whole genome shotgun (WGS) entry which is preliminary data.</text>
</comment>
<dbReference type="InterPro" id="IPR014016">
    <property type="entry name" value="UvrD-like_ATP-bd"/>
</dbReference>
<keyword evidence="4 9" id="KW-0067">ATP-binding</keyword>
<sequence>MRILAEVTPTPEQLKILANTTPGFTLIRGAAGSGKTTTALLRLRHQCNYWTQRRTRLGLADPVRVLVLTYNRTLEGYIAELARRQVTGHTGLHLEVSTFGKWARGLLGAPPVMGHEDTAASVRRFLKPVVTDLRYFGNEVEYLMGRFETGRLHEYLDVKREGRGSTPRVERPLRERLLNEVVLPYNAEKAALAQRDWNDVALEVAAMSVTGTPKWDIVVVDEAQDFSANQIRAVLAHLADPATVTFVIDAAQRIYPRHFTWKEAGVDSFVNRYSLANNYRNTRQIAAFARPLVDGLPMEDDGTLPDFTSCTTDGPLPLVVEGNFSGQLDVMLDRLTNTVDFTAESVAFLHPLGGGWFGYLRDRLRGDGIPFVELSRSSVWPTGPEAVGLCTLASAKGLEFDHVLMPGLNQQVTPHGADAGDGQLENLRRLIAMGVGRARRTVALGYKGQDPSTLVGLLDPTTYEKVVTR</sequence>
<evidence type="ECO:0000313" key="11">
    <source>
        <dbReference type="EMBL" id="MFC5731170.1"/>
    </source>
</evidence>
<dbReference type="PROSITE" id="PS51198">
    <property type="entry name" value="UVRD_HELICASE_ATP_BIND"/>
    <property type="match status" value="1"/>
</dbReference>
<dbReference type="InterPro" id="IPR000212">
    <property type="entry name" value="DNA_helicase_UvrD/REP"/>
</dbReference>
<evidence type="ECO:0000259" key="10">
    <source>
        <dbReference type="PROSITE" id="PS51198"/>
    </source>
</evidence>
<accession>A0ABW0ZRG9</accession>
<dbReference type="InterPro" id="IPR027417">
    <property type="entry name" value="P-loop_NTPase"/>
</dbReference>
<keyword evidence="2 9" id="KW-0378">Hydrolase</keyword>
<evidence type="ECO:0000256" key="3">
    <source>
        <dbReference type="ARBA" id="ARBA00022806"/>
    </source>
</evidence>
<organism evidence="11 12">
    <name type="scientific">Nocardioides vastitatis</name>
    <dbReference type="NCBI Taxonomy" id="2568655"/>
    <lineage>
        <taxon>Bacteria</taxon>
        <taxon>Bacillati</taxon>
        <taxon>Actinomycetota</taxon>
        <taxon>Actinomycetes</taxon>
        <taxon>Propionibacteriales</taxon>
        <taxon>Nocardioidaceae</taxon>
        <taxon>Nocardioides</taxon>
    </lineage>
</organism>
<evidence type="ECO:0000256" key="9">
    <source>
        <dbReference type="PROSITE-ProRule" id="PRU00560"/>
    </source>
</evidence>
<keyword evidence="1 9" id="KW-0547">Nucleotide-binding</keyword>
<dbReference type="SUPFAM" id="SSF52540">
    <property type="entry name" value="P-loop containing nucleoside triphosphate hydrolases"/>
    <property type="match status" value="1"/>
</dbReference>
<dbReference type="Gene3D" id="3.40.50.300">
    <property type="entry name" value="P-loop containing nucleotide triphosphate hydrolases"/>
    <property type="match status" value="2"/>
</dbReference>